<keyword evidence="2" id="KW-1185">Reference proteome</keyword>
<dbReference type="SUPFAM" id="SSF88713">
    <property type="entry name" value="Glycoside hydrolase/deacetylase"/>
    <property type="match status" value="1"/>
</dbReference>
<sequence>MINSYSNYIRLFRFPYLKEGNTQGKVDSIRQFLKEKKYKNGHVTIDASDWYIDSRLRKRLKENSDANIEGFKNFYLQHIFERATFYENLSYKMTGRHINHTLLLHHNLTAALFLDDLIQMFKEKGWNIIPAEEAYKDPIFNKSPNHAGESLIWALAKDSGDFEEILRYPAEDSRYEKNKMDHLGL</sequence>
<dbReference type="Proteomes" id="UP000318833">
    <property type="component" value="Unassembled WGS sequence"/>
</dbReference>
<evidence type="ECO:0000313" key="1">
    <source>
        <dbReference type="EMBL" id="TSE04440.1"/>
    </source>
</evidence>
<name>A0A554VCI8_9FLAO</name>
<comment type="caution">
    <text evidence="1">The sequence shown here is derived from an EMBL/GenBank/DDBJ whole genome shotgun (WGS) entry which is preliminary data.</text>
</comment>
<proteinExistence type="predicted"/>
<gene>
    <name evidence="1" type="ORF">FOF46_26300</name>
</gene>
<dbReference type="InterPro" id="IPR011330">
    <property type="entry name" value="Glyco_hydro/deAcase_b/a-brl"/>
</dbReference>
<protein>
    <submittedName>
        <fullName evidence="1">Polysaccharide deacetylase</fullName>
    </submittedName>
</protein>
<dbReference type="Gene3D" id="3.20.20.370">
    <property type="entry name" value="Glycoside hydrolase/deacetylase"/>
    <property type="match status" value="1"/>
</dbReference>
<dbReference type="OrthoDB" id="9812065at2"/>
<dbReference type="AlphaFoldDB" id="A0A554VCI8"/>
<dbReference type="EMBL" id="VLNR01000081">
    <property type="protein sequence ID" value="TSE04440.1"/>
    <property type="molecule type" value="Genomic_DNA"/>
</dbReference>
<accession>A0A554VCI8</accession>
<reference evidence="1 2" key="1">
    <citation type="submission" date="2019-07" db="EMBL/GenBank/DDBJ databases">
        <title>The draft genome sequence of Aquimarina algiphila M91.</title>
        <authorList>
            <person name="Meng X."/>
        </authorList>
    </citation>
    <scope>NUCLEOTIDE SEQUENCE [LARGE SCALE GENOMIC DNA]</scope>
    <source>
        <strain evidence="1 2">M91</strain>
    </source>
</reference>
<organism evidence="1 2">
    <name type="scientific">Aquimarina algiphila</name>
    <dbReference type="NCBI Taxonomy" id="2047982"/>
    <lineage>
        <taxon>Bacteria</taxon>
        <taxon>Pseudomonadati</taxon>
        <taxon>Bacteroidota</taxon>
        <taxon>Flavobacteriia</taxon>
        <taxon>Flavobacteriales</taxon>
        <taxon>Flavobacteriaceae</taxon>
        <taxon>Aquimarina</taxon>
    </lineage>
</organism>
<dbReference type="GO" id="GO:0005975">
    <property type="term" value="P:carbohydrate metabolic process"/>
    <property type="evidence" value="ECO:0007669"/>
    <property type="project" value="InterPro"/>
</dbReference>
<evidence type="ECO:0000313" key="2">
    <source>
        <dbReference type="Proteomes" id="UP000318833"/>
    </source>
</evidence>